<sequence>MALVGPLKAASNCISSKPDALAVSEWCRLNGPGRWCVPCDAAAYIMCPLDEAEAPKIARCAPAQSWDPTAARCVAEAKRRADACVAGDDVIVPGHNNEVDPPQLPPAPGAAAETGAANLGGGALSAAGDGRGGADDVAGQGASAERELDAAMGSILADMMRNSMASPFSGLMGAGLFGPAPLGGLLGGARAGLTSAAGAVGSQLLSAFAADAAVPRQGARSGVISGGRPLRMSMMLASSGPKTDGSGPSEPEVVMSLEVVGSGLSPEEGSSAKGGAGGDAEAAGALMAEVAALMEVPTGAGGARVGRDAQDNLGSFVPPELAMLDQIARDLAQEYEEDYEERLRAGLDSKSDADGAAAPHRRHAAGLGGRRSRGGALGGLGAILDELVGGDKEEILGDGAAGDLGGSRNAAPETKPVALTGNSTQDSDALAGAILERLSVLARAAALETLETVDAGGARPSLSVHDLAQELSSRPAPPQAPAGAAAAQAARQRISDAIAPLLKRQTPAGARALARALVPSAIDADLSEAAPVLVLSPKLSGMLAGSGVEAAMKAALEELSYNDVLSADLGDDASVGSACCPSKATLHIG</sequence>
<evidence type="ECO:0000256" key="1">
    <source>
        <dbReference type="SAM" id="MobiDB-lite"/>
    </source>
</evidence>
<dbReference type="RefSeq" id="XP_013901779.1">
    <property type="nucleotide sequence ID" value="XM_014046325.1"/>
</dbReference>
<evidence type="ECO:0000313" key="3">
    <source>
        <dbReference type="Proteomes" id="UP000054498"/>
    </source>
</evidence>
<dbReference type="GeneID" id="25738077"/>
<dbReference type="Proteomes" id="UP000054498">
    <property type="component" value="Unassembled WGS sequence"/>
</dbReference>
<feature type="region of interest" description="Disordered" evidence="1">
    <location>
        <begin position="468"/>
        <end position="487"/>
    </location>
</feature>
<gene>
    <name evidence="2" type="ORF">MNEG_5200</name>
</gene>
<feature type="region of interest" description="Disordered" evidence="1">
    <location>
        <begin position="348"/>
        <end position="371"/>
    </location>
</feature>
<name>A0A0D2MIA4_9CHLO</name>
<evidence type="ECO:0000313" key="2">
    <source>
        <dbReference type="EMBL" id="KIZ02760.1"/>
    </source>
</evidence>
<reference evidence="2 3" key="1">
    <citation type="journal article" date="2013" name="BMC Genomics">
        <title>Reconstruction of the lipid metabolism for the microalga Monoraphidium neglectum from its genome sequence reveals characteristics suitable for biofuel production.</title>
        <authorList>
            <person name="Bogen C."/>
            <person name="Al-Dilaimi A."/>
            <person name="Albersmeier A."/>
            <person name="Wichmann J."/>
            <person name="Grundmann M."/>
            <person name="Rupp O."/>
            <person name="Lauersen K.J."/>
            <person name="Blifernez-Klassen O."/>
            <person name="Kalinowski J."/>
            <person name="Goesmann A."/>
            <person name="Mussgnug J.H."/>
            <person name="Kruse O."/>
        </authorList>
    </citation>
    <scope>NUCLEOTIDE SEQUENCE [LARGE SCALE GENOMIC DNA]</scope>
    <source>
        <strain evidence="2 3">SAG 48.87</strain>
    </source>
</reference>
<dbReference type="AlphaFoldDB" id="A0A0D2MIA4"/>
<keyword evidence="3" id="KW-1185">Reference proteome</keyword>
<organism evidence="2 3">
    <name type="scientific">Monoraphidium neglectum</name>
    <dbReference type="NCBI Taxonomy" id="145388"/>
    <lineage>
        <taxon>Eukaryota</taxon>
        <taxon>Viridiplantae</taxon>
        <taxon>Chlorophyta</taxon>
        <taxon>core chlorophytes</taxon>
        <taxon>Chlorophyceae</taxon>
        <taxon>CS clade</taxon>
        <taxon>Sphaeropleales</taxon>
        <taxon>Selenastraceae</taxon>
        <taxon>Monoraphidium</taxon>
    </lineage>
</organism>
<feature type="region of interest" description="Disordered" evidence="1">
    <location>
        <begin position="95"/>
        <end position="115"/>
    </location>
</feature>
<dbReference type="OrthoDB" id="10680174at2759"/>
<dbReference type="KEGG" id="mng:MNEG_5200"/>
<protein>
    <submittedName>
        <fullName evidence="2">Uncharacterized protein</fullName>
    </submittedName>
</protein>
<dbReference type="EMBL" id="KK100981">
    <property type="protein sequence ID" value="KIZ02760.1"/>
    <property type="molecule type" value="Genomic_DNA"/>
</dbReference>
<feature type="region of interest" description="Disordered" evidence="1">
    <location>
        <begin position="399"/>
        <end position="424"/>
    </location>
</feature>
<proteinExistence type="predicted"/>
<accession>A0A0D2MIA4</accession>